<sequence length="76" mass="8016">MLPAMGRLVSSSPPGSHGHAHCPCSWCRPACGGCDDGHRRRGLRPRGVGRYRQCGQDDPGHGRGEGRGRTSGSGHL</sequence>
<accession>A0ABV5G7S3</accession>
<feature type="compositionally biased region" description="Basic residues" evidence="1">
    <location>
        <begin position="39"/>
        <end position="49"/>
    </location>
</feature>
<gene>
    <name evidence="2" type="ORF">ACFFX0_29035</name>
</gene>
<evidence type="ECO:0000256" key="1">
    <source>
        <dbReference type="SAM" id="MobiDB-lite"/>
    </source>
</evidence>
<comment type="caution">
    <text evidence="2">The sequence shown here is derived from an EMBL/GenBank/DDBJ whole genome shotgun (WGS) entry which is preliminary data.</text>
</comment>
<protein>
    <submittedName>
        <fullName evidence="2">Uncharacterized protein</fullName>
    </submittedName>
</protein>
<proteinExistence type="predicted"/>
<name>A0ABV5G7S3_9MICC</name>
<reference evidence="2 3" key="1">
    <citation type="submission" date="2024-09" db="EMBL/GenBank/DDBJ databases">
        <authorList>
            <person name="Sun Q."/>
            <person name="Mori K."/>
        </authorList>
    </citation>
    <scope>NUCLEOTIDE SEQUENCE [LARGE SCALE GENOMIC DNA]</scope>
    <source>
        <strain evidence="2 3">CCM 7609</strain>
    </source>
</reference>
<dbReference type="EMBL" id="JBHMFI010000006">
    <property type="protein sequence ID" value="MFB9075012.1"/>
    <property type="molecule type" value="Genomic_DNA"/>
</dbReference>
<feature type="region of interest" description="Disordered" evidence="1">
    <location>
        <begin position="38"/>
        <end position="76"/>
    </location>
</feature>
<evidence type="ECO:0000313" key="2">
    <source>
        <dbReference type="EMBL" id="MFB9075012.1"/>
    </source>
</evidence>
<dbReference type="Proteomes" id="UP001589575">
    <property type="component" value="Unassembled WGS sequence"/>
</dbReference>
<feature type="compositionally biased region" description="Basic and acidic residues" evidence="1">
    <location>
        <begin position="58"/>
        <end position="68"/>
    </location>
</feature>
<keyword evidence="3" id="KW-1185">Reference proteome</keyword>
<evidence type="ECO:0000313" key="3">
    <source>
        <dbReference type="Proteomes" id="UP001589575"/>
    </source>
</evidence>
<feature type="region of interest" description="Disordered" evidence="1">
    <location>
        <begin position="1"/>
        <end position="21"/>
    </location>
</feature>
<organism evidence="2 3">
    <name type="scientific">Citricoccus parietis</name>
    <dbReference type="NCBI Taxonomy" id="592307"/>
    <lineage>
        <taxon>Bacteria</taxon>
        <taxon>Bacillati</taxon>
        <taxon>Actinomycetota</taxon>
        <taxon>Actinomycetes</taxon>
        <taxon>Micrococcales</taxon>
        <taxon>Micrococcaceae</taxon>
        <taxon>Citricoccus</taxon>
    </lineage>
</organism>